<reference evidence="2" key="1">
    <citation type="submission" date="2022-06" db="EMBL/GenBank/DDBJ databases">
        <title>Uncovering the hologenomic basis of an extraordinary plant invasion.</title>
        <authorList>
            <person name="Bieker V.C."/>
            <person name="Martin M.D."/>
            <person name="Gilbert T."/>
            <person name="Hodgins K."/>
            <person name="Battlay P."/>
            <person name="Petersen B."/>
            <person name="Wilson J."/>
        </authorList>
    </citation>
    <scope>NUCLEOTIDE SEQUENCE</scope>
    <source>
        <strain evidence="2">AA19_3_7</strain>
        <tissue evidence="2">Leaf</tissue>
    </source>
</reference>
<accession>A0AAD5GGS7</accession>
<dbReference type="GO" id="GO:0004185">
    <property type="term" value="F:serine-type carboxypeptidase activity"/>
    <property type="evidence" value="ECO:0007669"/>
    <property type="project" value="InterPro"/>
</dbReference>
<dbReference type="Gene3D" id="3.40.50.1820">
    <property type="entry name" value="alpha/beta hydrolase"/>
    <property type="match status" value="1"/>
</dbReference>
<dbReference type="Pfam" id="PF00450">
    <property type="entry name" value="Peptidase_S10"/>
    <property type="match status" value="1"/>
</dbReference>
<evidence type="ECO:0000313" key="2">
    <source>
        <dbReference type="EMBL" id="KAI7741927.1"/>
    </source>
</evidence>
<dbReference type="PANTHER" id="PTHR11802">
    <property type="entry name" value="SERINE PROTEASE FAMILY S10 SERINE CARBOXYPEPTIDASE"/>
    <property type="match status" value="1"/>
</dbReference>
<gene>
    <name evidence="2" type="ORF">M8C21_024306</name>
</gene>
<dbReference type="GO" id="GO:0006508">
    <property type="term" value="P:proteolysis"/>
    <property type="evidence" value="ECO:0007669"/>
    <property type="project" value="InterPro"/>
</dbReference>
<dbReference type="InterPro" id="IPR001563">
    <property type="entry name" value="Peptidase_S10"/>
</dbReference>
<dbReference type="SUPFAM" id="SSF53474">
    <property type="entry name" value="alpha/beta-Hydrolases"/>
    <property type="match status" value="1"/>
</dbReference>
<dbReference type="PANTHER" id="PTHR11802:SF224">
    <property type="entry name" value="SERINE CARBOXYPEPTIDASE-LIKE 7 ISOFORM X1"/>
    <property type="match status" value="1"/>
</dbReference>
<name>A0AAD5GGS7_AMBAR</name>
<dbReference type="GO" id="GO:0019748">
    <property type="term" value="P:secondary metabolic process"/>
    <property type="evidence" value="ECO:0007669"/>
    <property type="project" value="TreeGrafter"/>
</dbReference>
<dbReference type="InterPro" id="IPR029058">
    <property type="entry name" value="AB_hydrolase_fold"/>
</dbReference>
<comment type="caution">
    <text evidence="2">The sequence shown here is derived from an EMBL/GenBank/DDBJ whole genome shotgun (WGS) entry which is preliminary data.</text>
</comment>
<evidence type="ECO:0000313" key="3">
    <source>
        <dbReference type="Proteomes" id="UP001206925"/>
    </source>
</evidence>
<dbReference type="EMBL" id="JAMZMK010008104">
    <property type="protein sequence ID" value="KAI7741927.1"/>
    <property type="molecule type" value="Genomic_DNA"/>
</dbReference>
<keyword evidence="3" id="KW-1185">Reference proteome</keyword>
<comment type="similarity">
    <text evidence="1">Belongs to the peptidase S10 family.</text>
</comment>
<dbReference type="GO" id="GO:0016747">
    <property type="term" value="F:acyltransferase activity, transferring groups other than amino-acyl groups"/>
    <property type="evidence" value="ECO:0007669"/>
    <property type="project" value="TreeGrafter"/>
</dbReference>
<protein>
    <submittedName>
        <fullName evidence="2">Uncharacterized protein</fullName>
    </submittedName>
</protein>
<evidence type="ECO:0000256" key="1">
    <source>
        <dbReference type="ARBA" id="ARBA00009431"/>
    </source>
</evidence>
<dbReference type="AlphaFoldDB" id="A0AAD5GGS7"/>
<sequence length="88" mass="9467">LHRGRDSELFYYFIESEANPKDDPLIFWLTGDPGCSGLSALLYEIGISSSAALVASIIFVDQPAGTGFAFAETPEAYITNDTLSAMQA</sequence>
<organism evidence="2 3">
    <name type="scientific">Ambrosia artemisiifolia</name>
    <name type="common">Common ragweed</name>
    <dbReference type="NCBI Taxonomy" id="4212"/>
    <lineage>
        <taxon>Eukaryota</taxon>
        <taxon>Viridiplantae</taxon>
        <taxon>Streptophyta</taxon>
        <taxon>Embryophyta</taxon>
        <taxon>Tracheophyta</taxon>
        <taxon>Spermatophyta</taxon>
        <taxon>Magnoliopsida</taxon>
        <taxon>eudicotyledons</taxon>
        <taxon>Gunneridae</taxon>
        <taxon>Pentapetalae</taxon>
        <taxon>asterids</taxon>
        <taxon>campanulids</taxon>
        <taxon>Asterales</taxon>
        <taxon>Asteraceae</taxon>
        <taxon>Asteroideae</taxon>
        <taxon>Heliantheae alliance</taxon>
        <taxon>Heliantheae</taxon>
        <taxon>Ambrosia</taxon>
    </lineage>
</organism>
<proteinExistence type="inferred from homology"/>
<feature type="non-terminal residue" evidence="2">
    <location>
        <position position="1"/>
    </location>
</feature>
<dbReference type="Proteomes" id="UP001206925">
    <property type="component" value="Unassembled WGS sequence"/>
</dbReference>